<dbReference type="CDD" id="cd01734">
    <property type="entry name" value="YlxS_C"/>
    <property type="match status" value="1"/>
</dbReference>
<reference evidence="6 7" key="1">
    <citation type="submission" date="2018-07" db="EMBL/GenBank/DDBJ databases">
        <title>Genomic Encyclopedia of Type Strains, Phase IV (KMG-IV): sequencing the most valuable type-strain genomes for metagenomic binning, comparative biology and taxonomic classification.</title>
        <authorList>
            <person name="Goeker M."/>
        </authorList>
    </citation>
    <scope>NUCLEOTIDE SEQUENCE [LARGE SCALE GENOMIC DNA]</scope>
    <source>
        <strain evidence="6 7">DSM 26407</strain>
    </source>
</reference>
<comment type="caution">
    <text evidence="6">The sequence shown here is derived from an EMBL/GenBank/DDBJ whole genome shotgun (WGS) entry which is preliminary data.</text>
</comment>
<evidence type="ECO:0000256" key="1">
    <source>
        <dbReference type="ARBA" id="ARBA00022490"/>
    </source>
</evidence>
<comment type="subcellular location">
    <subcellularLocation>
        <location evidence="3">Cytoplasm</location>
    </subcellularLocation>
</comment>
<dbReference type="InterPro" id="IPR036847">
    <property type="entry name" value="RimP_C_sf"/>
</dbReference>
<dbReference type="InterPro" id="IPR028989">
    <property type="entry name" value="RimP_N"/>
</dbReference>
<dbReference type="Proteomes" id="UP000252707">
    <property type="component" value="Unassembled WGS sequence"/>
</dbReference>
<dbReference type="SUPFAM" id="SSF75420">
    <property type="entry name" value="YhbC-like, N-terminal domain"/>
    <property type="match status" value="1"/>
</dbReference>
<comment type="similarity">
    <text evidence="3">Belongs to the RimP family.</text>
</comment>
<dbReference type="AlphaFoldDB" id="A0A369C2Z2"/>
<dbReference type="GO" id="GO:0005829">
    <property type="term" value="C:cytosol"/>
    <property type="evidence" value="ECO:0007669"/>
    <property type="project" value="TreeGrafter"/>
</dbReference>
<dbReference type="Gene3D" id="2.30.30.180">
    <property type="entry name" value="Ribosome maturation factor RimP, C-terminal domain"/>
    <property type="match status" value="1"/>
</dbReference>
<keyword evidence="2 3" id="KW-0690">Ribosome biogenesis</keyword>
<dbReference type="Gene3D" id="3.30.300.70">
    <property type="entry name" value="RimP-like superfamily, N-terminal"/>
    <property type="match status" value="1"/>
</dbReference>
<dbReference type="Pfam" id="PF02576">
    <property type="entry name" value="RimP_N"/>
    <property type="match status" value="1"/>
</dbReference>
<dbReference type="FunFam" id="3.30.300.70:FF:000001">
    <property type="entry name" value="Ribosome maturation factor RimP"/>
    <property type="match status" value="1"/>
</dbReference>
<keyword evidence="1 3" id="KW-0963">Cytoplasm</keyword>
<proteinExistence type="inferred from homology"/>
<dbReference type="GO" id="GO:0000028">
    <property type="term" value="P:ribosomal small subunit assembly"/>
    <property type="evidence" value="ECO:0007669"/>
    <property type="project" value="TreeGrafter"/>
</dbReference>
<dbReference type="PANTHER" id="PTHR33867:SF1">
    <property type="entry name" value="RIBOSOME MATURATION FACTOR RIMP"/>
    <property type="match status" value="1"/>
</dbReference>
<evidence type="ECO:0000259" key="4">
    <source>
        <dbReference type="Pfam" id="PF02576"/>
    </source>
</evidence>
<comment type="function">
    <text evidence="3">Required for maturation of 30S ribosomal subunits.</text>
</comment>
<feature type="domain" description="Ribosome maturation factor RimP N-terminal" evidence="4">
    <location>
        <begin position="1"/>
        <end position="65"/>
    </location>
</feature>
<dbReference type="InterPro" id="IPR028998">
    <property type="entry name" value="RimP_C"/>
</dbReference>
<accession>A0A369C2Z2</accession>
<gene>
    <name evidence="3" type="primary">rimP</name>
    <name evidence="6" type="ORF">DFQ59_10798</name>
</gene>
<dbReference type="InterPro" id="IPR035956">
    <property type="entry name" value="RimP_N_sf"/>
</dbReference>
<dbReference type="PANTHER" id="PTHR33867">
    <property type="entry name" value="RIBOSOME MATURATION FACTOR RIMP"/>
    <property type="match status" value="1"/>
</dbReference>
<dbReference type="NCBIfam" id="NF000927">
    <property type="entry name" value="PRK00092.1-1"/>
    <property type="match status" value="1"/>
</dbReference>
<protein>
    <recommendedName>
        <fullName evidence="3">Ribosome maturation factor RimP</fullName>
    </recommendedName>
</protein>
<dbReference type="GO" id="GO:0006412">
    <property type="term" value="P:translation"/>
    <property type="evidence" value="ECO:0007669"/>
    <property type="project" value="TreeGrafter"/>
</dbReference>
<dbReference type="EMBL" id="QPJY01000007">
    <property type="protein sequence ID" value="RCX28352.1"/>
    <property type="molecule type" value="Genomic_DNA"/>
</dbReference>
<evidence type="ECO:0000259" key="5">
    <source>
        <dbReference type="Pfam" id="PF17384"/>
    </source>
</evidence>
<dbReference type="Pfam" id="PF17384">
    <property type="entry name" value="DUF150_C"/>
    <property type="match status" value="1"/>
</dbReference>
<feature type="domain" description="Ribosome maturation factor RimP C-terminal" evidence="5">
    <location>
        <begin position="68"/>
        <end position="132"/>
    </location>
</feature>
<organism evidence="6 7">
    <name type="scientific">Thioalbus denitrificans</name>
    <dbReference type="NCBI Taxonomy" id="547122"/>
    <lineage>
        <taxon>Bacteria</taxon>
        <taxon>Pseudomonadati</taxon>
        <taxon>Pseudomonadota</taxon>
        <taxon>Gammaproteobacteria</taxon>
        <taxon>Chromatiales</taxon>
        <taxon>Ectothiorhodospiraceae</taxon>
        <taxon>Thioalbus</taxon>
    </lineage>
</organism>
<dbReference type="InterPro" id="IPR003728">
    <property type="entry name" value="Ribosome_maturation_RimP"/>
</dbReference>
<dbReference type="SUPFAM" id="SSF74942">
    <property type="entry name" value="YhbC-like, C-terminal domain"/>
    <property type="match status" value="1"/>
</dbReference>
<keyword evidence="7" id="KW-1185">Reference proteome</keyword>
<evidence type="ECO:0000313" key="6">
    <source>
        <dbReference type="EMBL" id="RCX28352.1"/>
    </source>
</evidence>
<evidence type="ECO:0000313" key="7">
    <source>
        <dbReference type="Proteomes" id="UP000252707"/>
    </source>
</evidence>
<evidence type="ECO:0000256" key="2">
    <source>
        <dbReference type="ARBA" id="ARBA00022517"/>
    </source>
</evidence>
<sequence>MGYELLGIEHLSQGRRSLVRIYIDSEQGITLDDCEAVSHQVSGMLDVEDPIRGQYALEISSPGLDRPLFKREHYEQYVGNRVRIRMALPIEGRRKFAGMLAGVREDKVIVIDDEVEYELPLAGIDKANLVPETT</sequence>
<evidence type="ECO:0000256" key="3">
    <source>
        <dbReference type="HAMAP-Rule" id="MF_01077"/>
    </source>
</evidence>
<name>A0A369C2Z2_9GAMM</name>
<dbReference type="HAMAP" id="MF_01077">
    <property type="entry name" value="RimP"/>
    <property type="match status" value="1"/>
</dbReference>